<organism evidence="1 2">
    <name type="scientific">Microcystis aeruginosa NIES-44</name>
    <dbReference type="NCBI Taxonomy" id="449439"/>
    <lineage>
        <taxon>Bacteria</taxon>
        <taxon>Bacillati</taxon>
        <taxon>Cyanobacteriota</taxon>
        <taxon>Cyanophyceae</taxon>
        <taxon>Oscillatoriophycideae</taxon>
        <taxon>Chroococcales</taxon>
        <taxon>Microcystaceae</taxon>
        <taxon>Microcystis</taxon>
    </lineage>
</organism>
<dbReference type="AlphaFoldDB" id="A0A0A1VX55"/>
<sequence>MASITVNISDEQFRRLQQLAQNSQVSPEDLLSASIEDWLVGPKNEFTQASSYVLKKNAELYRRLA</sequence>
<proteinExistence type="predicted"/>
<comment type="caution">
    <text evidence="1">The sequence shown here is derived from an EMBL/GenBank/DDBJ whole genome shotgun (WGS) entry which is preliminary data.</text>
</comment>
<gene>
    <name evidence="1" type="ORF">N44_02754</name>
</gene>
<evidence type="ECO:0000313" key="1">
    <source>
        <dbReference type="EMBL" id="GAL94174.1"/>
    </source>
</evidence>
<dbReference type="RefSeq" id="WP_002739031.1">
    <property type="nucleotide sequence ID" value="NZ_BBPA01000053.1"/>
</dbReference>
<name>A0A0A1VX55_MICAE</name>
<dbReference type="Proteomes" id="UP000030321">
    <property type="component" value="Unassembled WGS sequence"/>
</dbReference>
<protein>
    <submittedName>
        <fullName evidence="1">Prevent host death protein, Phd antitoxin</fullName>
    </submittedName>
</protein>
<evidence type="ECO:0000313" key="2">
    <source>
        <dbReference type="Proteomes" id="UP000030321"/>
    </source>
</evidence>
<dbReference type="EMBL" id="BBPA01000053">
    <property type="protein sequence ID" value="GAL94174.1"/>
    <property type="molecule type" value="Genomic_DNA"/>
</dbReference>
<reference evidence="2" key="1">
    <citation type="journal article" date="2015" name="Genome">
        <title>Whole Genome Sequence of the Non-Microcystin-Producing Microcystis aeruginosa Strain NIES-44.</title>
        <authorList>
            <person name="Okano K."/>
            <person name="Miyata N."/>
            <person name="Ozaki Y."/>
        </authorList>
    </citation>
    <scope>NUCLEOTIDE SEQUENCE [LARGE SCALE GENOMIC DNA]</scope>
    <source>
        <strain evidence="2">NIES-44</strain>
    </source>
</reference>
<accession>A0A0A1VX55</accession>